<gene>
    <name evidence="2" type="ORF">Y1Q_0023187</name>
</gene>
<protein>
    <submittedName>
        <fullName evidence="2">Uncharacterized protein</fullName>
    </submittedName>
</protein>
<proteinExistence type="predicted"/>
<feature type="region of interest" description="Disordered" evidence="1">
    <location>
        <begin position="1"/>
        <end position="20"/>
    </location>
</feature>
<accession>A0A151MZB2</accession>
<dbReference type="Proteomes" id="UP000050525">
    <property type="component" value="Unassembled WGS sequence"/>
</dbReference>
<evidence type="ECO:0000256" key="1">
    <source>
        <dbReference type="SAM" id="MobiDB-lite"/>
    </source>
</evidence>
<dbReference type="EMBL" id="AKHW03004488">
    <property type="protein sequence ID" value="KYO29847.1"/>
    <property type="molecule type" value="Genomic_DNA"/>
</dbReference>
<comment type="caution">
    <text evidence="2">The sequence shown here is derived from an EMBL/GenBank/DDBJ whole genome shotgun (WGS) entry which is preliminary data.</text>
</comment>
<organism evidence="2 3">
    <name type="scientific">Alligator mississippiensis</name>
    <name type="common">American alligator</name>
    <dbReference type="NCBI Taxonomy" id="8496"/>
    <lineage>
        <taxon>Eukaryota</taxon>
        <taxon>Metazoa</taxon>
        <taxon>Chordata</taxon>
        <taxon>Craniata</taxon>
        <taxon>Vertebrata</taxon>
        <taxon>Euteleostomi</taxon>
        <taxon>Archelosauria</taxon>
        <taxon>Archosauria</taxon>
        <taxon>Crocodylia</taxon>
        <taxon>Alligatoridae</taxon>
        <taxon>Alligatorinae</taxon>
        <taxon>Alligator</taxon>
    </lineage>
</organism>
<keyword evidence="3" id="KW-1185">Reference proteome</keyword>
<reference evidence="2 3" key="1">
    <citation type="journal article" date="2012" name="Genome Biol.">
        <title>Sequencing three crocodilian genomes to illuminate the evolution of archosaurs and amniotes.</title>
        <authorList>
            <person name="St John J.A."/>
            <person name="Braun E.L."/>
            <person name="Isberg S.R."/>
            <person name="Miles L.G."/>
            <person name="Chong A.Y."/>
            <person name="Gongora J."/>
            <person name="Dalzell P."/>
            <person name="Moran C."/>
            <person name="Bed'hom B."/>
            <person name="Abzhanov A."/>
            <person name="Burgess S.C."/>
            <person name="Cooksey A.M."/>
            <person name="Castoe T.A."/>
            <person name="Crawford N.G."/>
            <person name="Densmore L.D."/>
            <person name="Drew J.C."/>
            <person name="Edwards S.V."/>
            <person name="Faircloth B.C."/>
            <person name="Fujita M.K."/>
            <person name="Greenwold M.J."/>
            <person name="Hoffmann F.G."/>
            <person name="Howard J.M."/>
            <person name="Iguchi T."/>
            <person name="Janes D.E."/>
            <person name="Khan S.Y."/>
            <person name="Kohno S."/>
            <person name="de Koning A.J."/>
            <person name="Lance S.L."/>
            <person name="McCarthy F.M."/>
            <person name="McCormack J.E."/>
            <person name="Merchant M.E."/>
            <person name="Peterson D.G."/>
            <person name="Pollock D.D."/>
            <person name="Pourmand N."/>
            <person name="Raney B.J."/>
            <person name="Roessler K.A."/>
            <person name="Sanford J.R."/>
            <person name="Sawyer R.H."/>
            <person name="Schmidt C.J."/>
            <person name="Triplett E.W."/>
            <person name="Tuberville T.D."/>
            <person name="Venegas-Anaya M."/>
            <person name="Howard J.T."/>
            <person name="Jarvis E.D."/>
            <person name="Guillette L.J.Jr."/>
            <person name="Glenn T.C."/>
            <person name="Green R.E."/>
            <person name="Ray D.A."/>
        </authorList>
    </citation>
    <scope>NUCLEOTIDE SEQUENCE [LARGE SCALE GENOMIC DNA]</scope>
    <source>
        <strain evidence="2">KSC_2009_1</strain>
    </source>
</reference>
<feature type="compositionally biased region" description="Polar residues" evidence="1">
    <location>
        <begin position="1"/>
        <end position="11"/>
    </location>
</feature>
<evidence type="ECO:0000313" key="3">
    <source>
        <dbReference type="Proteomes" id="UP000050525"/>
    </source>
</evidence>
<name>A0A151MZB2_ALLMI</name>
<dbReference type="AlphaFoldDB" id="A0A151MZB2"/>
<sequence>MELQTPLNYAKNQAADLKEGHVTSADETTLHHKIWAVPKTELGKELVSLSNTRKQSTSNITEDKRVKENFTASTVLHICRIYEKRRIKENIADRS</sequence>
<evidence type="ECO:0000313" key="2">
    <source>
        <dbReference type="EMBL" id="KYO29847.1"/>
    </source>
</evidence>